<feature type="transmembrane region" description="Helical" evidence="7">
    <location>
        <begin position="128"/>
        <end position="146"/>
    </location>
</feature>
<protein>
    <submittedName>
        <fullName evidence="8">YitT family protein</fullName>
    </submittedName>
</protein>
<comment type="caution">
    <text evidence="8">The sequence shown here is derived from an EMBL/GenBank/DDBJ whole genome shotgun (WGS) entry which is preliminary data.</text>
</comment>
<gene>
    <name evidence="8" type="ORF">AB1E22_15020</name>
</gene>
<evidence type="ECO:0000256" key="4">
    <source>
        <dbReference type="ARBA" id="ARBA00022989"/>
    </source>
</evidence>
<feature type="transmembrane region" description="Helical" evidence="7">
    <location>
        <begin position="193"/>
        <end position="210"/>
    </location>
</feature>
<dbReference type="Pfam" id="PF02588">
    <property type="entry name" value="YitT_membrane"/>
    <property type="match status" value="1"/>
</dbReference>
<keyword evidence="9" id="KW-1185">Reference proteome</keyword>
<keyword evidence="3 7" id="KW-0812">Transmembrane</keyword>
<evidence type="ECO:0000313" key="8">
    <source>
        <dbReference type="EMBL" id="MEW7313989.1"/>
    </source>
</evidence>
<keyword evidence="5 7" id="KW-0472">Membrane</keyword>
<evidence type="ECO:0000256" key="5">
    <source>
        <dbReference type="ARBA" id="ARBA00023136"/>
    </source>
</evidence>
<evidence type="ECO:0000256" key="7">
    <source>
        <dbReference type="SAM" id="Phobius"/>
    </source>
</evidence>
<sequence>MEIKMKNSAKGNNPQNVQEEPPLSARHNLIDNIQGQLFGIIIISFGMSMLHSLGLITGQTAGLAFLITYATGTSFGIVFFLINVPFYLLAAMRLGFAFTINTLLAVTLISLLTGVLPSFISYSHFNPLVGAVLAGLCIGIGLLGLFRHKSSCGGIGILALYIQEKTGLKAGWFQLAFDLVLFSSSLFFLKPQLVFYSLIGAALLNFLVAWNHRKEWYVAK</sequence>
<feature type="region of interest" description="Disordered" evidence="6">
    <location>
        <begin position="1"/>
        <end position="20"/>
    </location>
</feature>
<keyword evidence="2" id="KW-1003">Cell membrane</keyword>
<keyword evidence="4 7" id="KW-1133">Transmembrane helix</keyword>
<organism evidence="8 9">
    <name type="scientific">Buttiauxella gaviniae</name>
    <dbReference type="NCBI Taxonomy" id="82990"/>
    <lineage>
        <taxon>Bacteria</taxon>
        <taxon>Pseudomonadati</taxon>
        <taxon>Pseudomonadota</taxon>
        <taxon>Gammaproteobacteria</taxon>
        <taxon>Enterobacterales</taxon>
        <taxon>Enterobacteriaceae</taxon>
        <taxon>Buttiauxella</taxon>
    </lineage>
</organism>
<dbReference type="InterPro" id="IPR051461">
    <property type="entry name" value="UPF0750_membrane"/>
</dbReference>
<evidence type="ECO:0000256" key="1">
    <source>
        <dbReference type="ARBA" id="ARBA00004651"/>
    </source>
</evidence>
<feature type="compositionally biased region" description="Polar residues" evidence="6">
    <location>
        <begin position="9"/>
        <end position="18"/>
    </location>
</feature>
<evidence type="ECO:0000256" key="3">
    <source>
        <dbReference type="ARBA" id="ARBA00022692"/>
    </source>
</evidence>
<dbReference type="InterPro" id="IPR003740">
    <property type="entry name" value="YitT"/>
</dbReference>
<feature type="transmembrane region" description="Helical" evidence="7">
    <location>
        <begin position="94"/>
        <end position="116"/>
    </location>
</feature>
<evidence type="ECO:0000256" key="6">
    <source>
        <dbReference type="SAM" id="MobiDB-lite"/>
    </source>
</evidence>
<feature type="transmembrane region" description="Helical" evidence="7">
    <location>
        <begin position="167"/>
        <end position="187"/>
    </location>
</feature>
<dbReference type="Proteomes" id="UP001555342">
    <property type="component" value="Unassembled WGS sequence"/>
</dbReference>
<evidence type="ECO:0000256" key="2">
    <source>
        <dbReference type="ARBA" id="ARBA00022475"/>
    </source>
</evidence>
<dbReference type="PANTHER" id="PTHR33545:SF5">
    <property type="entry name" value="UPF0750 MEMBRANE PROTEIN YITT"/>
    <property type="match status" value="1"/>
</dbReference>
<feature type="transmembrane region" description="Helical" evidence="7">
    <location>
        <begin position="37"/>
        <end position="56"/>
    </location>
</feature>
<dbReference type="PANTHER" id="PTHR33545">
    <property type="entry name" value="UPF0750 MEMBRANE PROTEIN YITT-RELATED"/>
    <property type="match status" value="1"/>
</dbReference>
<dbReference type="EMBL" id="JBFMVT010000002">
    <property type="protein sequence ID" value="MEW7313989.1"/>
    <property type="molecule type" value="Genomic_DNA"/>
</dbReference>
<reference evidence="8 9" key="1">
    <citation type="submission" date="2024-07" db="EMBL/GenBank/DDBJ databases">
        <authorList>
            <person name="Wang L."/>
        </authorList>
    </citation>
    <scope>NUCLEOTIDE SEQUENCE [LARGE SCALE GENOMIC DNA]</scope>
    <source>
        <strain evidence="8 9">WL359</strain>
    </source>
</reference>
<accession>A0ABV3NWS8</accession>
<feature type="transmembrane region" description="Helical" evidence="7">
    <location>
        <begin position="62"/>
        <end position="82"/>
    </location>
</feature>
<proteinExistence type="predicted"/>
<comment type="subcellular location">
    <subcellularLocation>
        <location evidence="1">Cell membrane</location>
        <topology evidence="1">Multi-pass membrane protein</topology>
    </subcellularLocation>
</comment>
<name>A0ABV3NWS8_9ENTR</name>
<evidence type="ECO:0000313" key="9">
    <source>
        <dbReference type="Proteomes" id="UP001555342"/>
    </source>
</evidence>
<dbReference type="RefSeq" id="WP_367596039.1">
    <property type="nucleotide sequence ID" value="NZ_JBFMVT010000002.1"/>
</dbReference>